<evidence type="ECO:0000259" key="4">
    <source>
        <dbReference type="Pfam" id="PF02782"/>
    </source>
</evidence>
<dbReference type="InterPro" id="IPR018484">
    <property type="entry name" value="FGGY_N"/>
</dbReference>
<feature type="domain" description="Carbohydrate kinase FGGY N-terminal" evidence="3">
    <location>
        <begin position="1"/>
        <end position="234"/>
    </location>
</feature>
<dbReference type="InterPro" id="IPR000577">
    <property type="entry name" value="Carb_kinase_FGGY"/>
</dbReference>
<evidence type="ECO:0000259" key="3">
    <source>
        <dbReference type="Pfam" id="PF00370"/>
    </source>
</evidence>
<dbReference type="InterPro" id="IPR018485">
    <property type="entry name" value="FGGY_C"/>
</dbReference>
<protein>
    <recommendedName>
        <fullName evidence="6">Carbohydrate kinase</fullName>
    </recommendedName>
</protein>
<gene>
    <name evidence="5" type="ORF">ENO77_01805</name>
</gene>
<organism evidence="5">
    <name type="scientific">Ignisphaera aggregans</name>
    <dbReference type="NCBI Taxonomy" id="334771"/>
    <lineage>
        <taxon>Archaea</taxon>
        <taxon>Thermoproteota</taxon>
        <taxon>Thermoprotei</taxon>
        <taxon>Desulfurococcales</taxon>
        <taxon>Desulfurococcaceae</taxon>
        <taxon>Ignisphaera</taxon>
    </lineage>
</organism>
<dbReference type="GO" id="GO:0016301">
    <property type="term" value="F:kinase activity"/>
    <property type="evidence" value="ECO:0007669"/>
    <property type="project" value="UniProtKB-KW"/>
</dbReference>
<reference evidence="5" key="1">
    <citation type="journal article" date="2020" name="mSystems">
        <title>Genome- and Community-Level Interaction Insights into Carbon Utilization and Element Cycling Functions of Hydrothermarchaeota in Hydrothermal Sediment.</title>
        <authorList>
            <person name="Zhou Z."/>
            <person name="Liu Y."/>
            <person name="Xu W."/>
            <person name="Pan J."/>
            <person name="Luo Z.H."/>
            <person name="Li M."/>
        </authorList>
    </citation>
    <scope>NUCLEOTIDE SEQUENCE [LARGE SCALE GENOMIC DNA]</scope>
    <source>
        <strain evidence="5">SpSt-16</strain>
    </source>
</reference>
<accession>A0A7C2Z937</accession>
<dbReference type="CDD" id="cd07770">
    <property type="entry name" value="ASKHA_NBD_FGGY_GntK"/>
    <property type="match status" value="1"/>
</dbReference>
<dbReference type="PANTHER" id="PTHR43095">
    <property type="entry name" value="SUGAR KINASE"/>
    <property type="match status" value="1"/>
</dbReference>
<dbReference type="PANTHER" id="PTHR43095:SF2">
    <property type="entry name" value="GLUCONOKINASE"/>
    <property type="match status" value="1"/>
</dbReference>
<dbReference type="PIRSF" id="PIRSF000538">
    <property type="entry name" value="GlpK"/>
    <property type="match status" value="1"/>
</dbReference>
<proteinExistence type="predicted"/>
<dbReference type="Pfam" id="PF02782">
    <property type="entry name" value="FGGY_C"/>
    <property type="match status" value="1"/>
</dbReference>
<keyword evidence="2" id="KW-0418">Kinase</keyword>
<evidence type="ECO:0000256" key="1">
    <source>
        <dbReference type="ARBA" id="ARBA00022679"/>
    </source>
</evidence>
<dbReference type="AlphaFoldDB" id="A0A7C2Z937"/>
<dbReference type="EMBL" id="DSGT01000005">
    <property type="protein sequence ID" value="HEW52895.1"/>
    <property type="molecule type" value="Genomic_DNA"/>
</dbReference>
<comment type="caution">
    <text evidence="5">The sequence shown here is derived from an EMBL/GenBank/DDBJ whole genome shotgun (WGS) entry which is preliminary data.</text>
</comment>
<dbReference type="Pfam" id="PF00370">
    <property type="entry name" value="FGGY_N"/>
    <property type="match status" value="1"/>
</dbReference>
<sequence length="479" mass="52533">MIIAVDVGTSSIKAGLVNENGVVVRDAVLDIPMIMSSSSSAEHDLRSIWDMVLQSIKTVSRGFENKVEAIALSVYLHGLAVLDGRFNILTNVMTHLDRRCAPKQIFLEKWGRDLYERTGCPPTFVLPLCKIIWLKEAGTIRPSVKLSFVKDYIIYRLSKIHAVDPGIASGTGLLNIHTLKWDSFALQLAEIDDSYLPELVEDSKVLEYVSLPEIGLTKVALVPGGFDGALQNVGYGVFERQAILSLGSTAVVRAITRDVVLDRSDEMRFFSYYAAEGYRVVGGASNNGMVVIDWLKKILGTLKIDVGGNPACSEGVYALPFIGGERYPFRDPNLSLTITGLRLEHTVSHIVKGIVEGIGFVLSYIVRAIEENGKTIDAMHCAGGGCLQPDMVRLISNVIGKPIAIHKNPRNAVVLGASVLALKALGYIKSIAHAYTESSAVEQMVLPEEDLSQKYAECLREFIELVVTMRRLGRRDSLR</sequence>
<dbReference type="Gene3D" id="3.30.420.40">
    <property type="match status" value="2"/>
</dbReference>
<dbReference type="SUPFAM" id="SSF53067">
    <property type="entry name" value="Actin-like ATPase domain"/>
    <property type="match status" value="2"/>
</dbReference>
<name>A0A7C2Z937_9CREN</name>
<evidence type="ECO:0000313" key="5">
    <source>
        <dbReference type="EMBL" id="HEW52895.1"/>
    </source>
</evidence>
<keyword evidence="1" id="KW-0808">Transferase</keyword>
<feature type="domain" description="Carbohydrate kinase FGGY C-terminal" evidence="4">
    <location>
        <begin position="246"/>
        <end position="424"/>
    </location>
</feature>
<evidence type="ECO:0000256" key="2">
    <source>
        <dbReference type="ARBA" id="ARBA00022777"/>
    </source>
</evidence>
<dbReference type="InterPro" id="IPR043129">
    <property type="entry name" value="ATPase_NBD"/>
</dbReference>
<dbReference type="InterPro" id="IPR050406">
    <property type="entry name" value="FGGY_Carb_Kinase"/>
</dbReference>
<evidence type="ECO:0008006" key="6">
    <source>
        <dbReference type="Google" id="ProtNLM"/>
    </source>
</evidence>
<dbReference type="GO" id="GO:0005975">
    <property type="term" value="P:carbohydrate metabolic process"/>
    <property type="evidence" value="ECO:0007669"/>
    <property type="project" value="InterPro"/>
</dbReference>